<evidence type="ECO:0000313" key="4">
    <source>
        <dbReference type="EMBL" id="CRY74850.1"/>
    </source>
</evidence>
<keyword evidence="2" id="KW-0413">Isomerase</keyword>
<dbReference type="PANTHER" id="PTHR35530">
    <property type="entry name" value="TAUTOMERASE-RELATED"/>
    <property type="match status" value="1"/>
</dbReference>
<dbReference type="InterPro" id="IPR014347">
    <property type="entry name" value="Tautomerase/MIF_sf"/>
</dbReference>
<accession>A0A0H5NG18</accession>
<dbReference type="Pfam" id="PF01361">
    <property type="entry name" value="Tautomerase"/>
    <property type="match status" value="1"/>
</dbReference>
<evidence type="ECO:0000313" key="5">
    <source>
        <dbReference type="Proteomes" id="UP000057820"/>
    </source>
</evidence>
<comment type="similarity">
    <text evidence="1">Belongs to the 4-oxalocrotonate tautomerase family.</text>
</comment>
<dbReference type="AlphaFoldDB" id="A0A0H5NG18"/>
<dbReference type="SUPFAM" id="SSF55331">
    <property type="entry name" value="Tautomerase/MIF"/>
    <property type="match status" value="1"/>
</dbReference>
<dbReference type="PANTHER" id="PTHR35530:SF2">
    <property type="entry name" value="BSL4019 PROTEIN"/>
    <property type="match status" value="1"/>
</dbReference>
<proteinExistence type="inferred from homology"/>
<reference evidence="5" key="1">
    <citation type="submission" date="2015-03" db="EMBL/GenBank/DDBJ databases">
        <authorList>
            <consortium name="Pathogen Informatics"/>
        </authorList>
    </citation>
    <scope>NUCLEOTIDE SEQUENCE [LARGE SCALE GENOMIC DNA]</scope>
    <source>
        <strain evidence="5">NCTC11134</strain>
    </source>
</reference>
<dbReference type="KEGG" id="nfr:ERS450000_01011"/>
<dbReference type="InterPro" id="IPR004370">
    <property type="entry name" value="4-OT-like_dom"/>
</dbReference>
<sequence length="141" mass="15223">MPIAHFHLVDGTGTADQRARLLTEACRSYARVLDAPVDRVRAFVVRYPPEEAATAGTLLADGGAPAPYFTAIVLAGRPIEQRRRLAAEFTRLIVEILGVPREVVRGQVVEVSPQNWFIAGHPADQVRATEIAARAESGSAP</sequence>
<dbReference type="Proteomes" id="UP000057820">
    <property type="component" value="Chromosome 1"/>
</dbReference>
<organism evidence="4 5">
    <name type="scientific">Nocardia farcinica</name>
    <dbReference type="NCBI Taxonomy" id="37329"/>
    <lineage>
        <taxon>Bacteria</taxon>
        <taxon>Bacillati</taxon>
        <taxon>Actinomycetota</taxon>
        <taxon>Actinomycetes</taxon>
        <taxon>Mycobacteriales</taxon>
        <taxon>Nocardiaceae</taxon>
        <taxon>Nocardia</taxon>
    </lineage>
</organism>
<evidence type="ECO:0000259" key="3">
    <source>
        <dbReference type="Pfam" id="PF01361"/>
    </source>
</evidence>
<protein>
    <submittedName>
        <fullName evidence="4">4-oxalocrotonate tautomerase</fullName>
    </submittedName>
</protein>
<name>A0A0H5NG18_NOCFR</name>
<dbReference type="GO" id="GO:0016853">
    <property type="term" value="F:isomerase activity"/>
    <property type="evidence" value="ECO:0007669"/>
    <property type="project" value="UniProtKB-KW"/>
</dbReference>
<feature type="domain" description="4-oxalocrotonate tautomerase-like" evidence="3">
    <location>
        <begin position="73"/>
        <end position="122"/>
    </location>
</feature>
<dbReference type="RefSeq" id="WP_060590826.1">
    <property type="nucleotide sequence ID" value="NZ_CP031418.1"/>
</dbReference>
<evidence type="ECO:0000256" key="2">
    <source>
        <dbReference type="ARBA" id="ARBA00023235"/>
    </source>
</evidence>
<dbReference type="EMBL" id="LN868938">
    <property type="protein sequence ID" value="CRY74850.1"/>
    <property type="molecule type" value="Genomic_DNA"/>
</dbReference>
<evidence type="ECO:0000256" key="1">
    <source>
        <dbReference type="ARBA" id="ARBA00006723"/>
    </source>
</evidence>
<dbReference type="Gene3D" id="3.30.429.10">
    <property type="entry name" value="Macrophage Migration Inhibitory Factor"/>
    <property type="match status" value="2"/>
</dbReference>
<gene>
    <name evidence="4" type="ORF">ERS450000_01011</name>
</gene>